<dbReference type="PANTHER" id="PTHR38442:SF1">
    <property type="entry name" value="INNER MEMBRANE PROTEIN"/>
    <property type="match status" value="1"/>
</dbReference>
<keyword evidence="1" id="KW-0472">Membrane</keyword>
<feature type="transmembrane region" description="Helical" evidence="1">
    <location>
        <begin position="21"/>
        <end position="44"/>
    </location>
</feature>
<sequence length="430" mass="46653">MKVENEHDRAAQHTLRRYKRVATGLLVGMGAVTVAGYALPAMGWVSPSLAVRTLRAGAKAGVVGGLADWFAVTALFRRPLGLPIPHTAILPAQKDRLGRALGRFVSGQFFTEQDIGRALRGIDVPAVLGDMLARPETAATLSRALARALPTVLDRMEDGRAGVAIGRALPVVMGGADVAPLLARVLRSMVEGDCHQEVLSFLLDQFKEALKAREASLRVMIEERVREQGGRILGWAIGGSVATRVLGAVNQELERVDPRDSDIREGFSRWVRAEIDRIETDPERRAEISGAIGGIFTHDTMRAWGNDLWGRLRAMIEADITEPDGWCASIVTDSLARMAEQITHDPVTRQRVTDGAASMALRALPSAREKLAEFMASVVARWDGRDLADRLELRVGSDLQYVRMNGTLVGFVVGAVLFLLLNGLFGVDAG</sequence>
<evidence type="ECO:0000313" key="2">
    <source>
        <dbReference type="EMBL" id="NVN41154.1"/>
    </source>
</evidence>
<reference evidence="2 3" key="1">
    <citation type="submission" date="2020-06" db="EMBL/GenBank/DDBJ databases">
        <title>Description of novel acetic acid bacteria.</title>
        <authorList>
            <person name="Sombolestani A."/>
        </authorList>
    </citation>
    <scope>NUCLEOTIDE SEQUENCE [LARGE SCALE GENOMIC DNA]</scope>
    <source>
        <strain evidence="2 3">LMG 27010</strain>
    </source>
</reference>
<dbReference type="InterPro" id="IPR007383">
    <property type="entry name" value="DUF445"/>
</dbReference>
<organism evidence="2 3">
    <name type="scientific">Ameyamaea chiangmaiensis</name>
    <dbReference type="NCBI Taxonomy" id="442969"/>
    <lineage>
        <taxon>Bacteria</taxon>
        <taxon>Pseudomonadati</taxon>
        <taxon>Pseudomonadota</taxon>
        <taxon>Alphaproteobacteria</taxon>
        <taxon>Acetobacterales</taxon>
        <taxon>Acetobacteraceae</taxon>
        <taxon>Ameyamaea</taxon>
    </lineage>
</organism>
<keyword evidence="1" id="KW-0812">Transmembrane</keyword>
<evidence type="ECO:0000313" key="3">
    <source>
        <dbReference type="Proteomes" id="UP000585665"/>
    </source>
</evidence>
<keyword evidence="1" id="KW-1133">Transmembrane helix</keyword>
<proteinExistence type="predicted"/>
<keyword evidence="3" id="KW-1185">Reference proteome</keyword>
<dbReference type="PANTHER" id="PTHR38442">
    <property type="entry name" value="INNER MEMBRANE PROTEIN-RELATED"/>
    <property type="match status" value="1"/>
</dbReference>
<protein>
    <submittedName>
        <fullName evidence="2">DUF445 domain-containing protein</fullName>
    </submittedName>
</protein>
<feature type="transmembrane region" description="Helical" evidence="1">
    <location>
        <begin position="408"/>
        <end position="427"/>
    </location>
</feature>
<name>A0A850PAR5_9PROT</name>
<dbReference type="EMBL" id="JABXXR010000096">
    <property type="protein sequence ID" value="NVN41154.1"/>
    <property type="molecule type" value="Genomic_DNA"/>
</dbReference>
<dbReference type="AlphaFoldDB" id="A0A850PAR5"/>
<evidence type="ECO:0000256" key="1">
    <source>
        <dbReference type="SAM" id="Phobius"/>
    </source>
</evidence>
<dbReference type="Pfam" id="PF04286">
    <property type="entry name" value="DUF445"/>
    <property type="match status" value="1"/>
</dbReference>
<comment type="caution">
    <text evidence="2">The sequence shown here is derived from an EMBL/GenBank/DDBJ whole genome shotgun (WGS) entry which is preliminary data.</text>
</comment>
<dbReference type="GO" id="GO:0005886">
    <property type="term" value="C:plasma membrane"/>
    <property type="evidence" value="ECO:0007669"/>
    <property type="project" value="TreeGrafter"/>
</dbReference>
<dbReference type="RefSeq" id="WP_176614069.1">
    <property type="nucleotide sequence ID" value="NZ_JABXXR010000096.1"/>
</dbReference>
<gene>
    <name evidence="2" type="ORF">HUK82_11370</name>
</gene>
<accession>A0A850PAR5</accession>
<dbReference type="Proteomes" id="UP000585665">
    <property type="component" value="Unassembled WGS sequence"/>
</dbReference>